<dbReference type="AlphaFoldDB" id="A0A1C3EHK5"/>
<protein>
    <submittedName>
        <fullName evidence="1">Uncharacterized protein</fullName>
    </submittedName>
</protein>
<evidence type="ECO:0000313" key="1">
    <source>
        <dbReference type="EMBL" id="ODA32716.1"/>
    </source>
</evidence>
<name>A0A1C3EHK5_9PLAN</name>
<dbReference type="Proteomes" id="UP000094828">
    <property type="component" value="Unassembled WGS sequence"/>
</dbReference>
<evidence type="ECO:0000313" key="2">
    <source>
        <dbReference type="Proteomes" id="UP000094828"/>
    </source>
</evidence>
<dbReference type="EMBL" id="LYDR01000063">
    <property type="protein sequence ID" value="ODA32716.1"/>
    <property type="molecule type" value="Genomic_DNA"/>
</dbReference>
<sequence>MTDLFIETPSLGSLTVESIPERLPSGTQSSALICDVLQPSCGHRVLRYLRSPAHENARAILACIHSHVSVSSSDRINHDGKIDNNTG</sequence>
<organism evidence="1 2">
    <name type="scientific">Planctopirus hydrillae</name>
    <dbReference type="NCBI Taxonomy" id="1841610"/>
    <lineage>
        <taxon>Bacteria</taxon>
        <taxon>Pseudomonadati</taxon>
        <taxon>Planctomycetota</taxon>
        <taxon>Planctomycetia</taxon>
        <taxon>Planctomycetales</taxon>
        <taxon>Planctomycetaceae</taxon>
        <taxon>Planctopirus</taxon>
    </lineage>
</organism>
<comment type="caution">
    <text evidence="1">The sequence shown here is derived from an EMBL/GenBank/DDBJ whole genome shotgun (WGS) entry which is preliminary data.</text>
</comment>
<reference evidence="1 2" key="1">
    <citation type="submission" date="2016-05" db="EMBL/GenBank/DDBJ databases">
        <title>Genomic and physiological characterization of Planctopirus sp. isolated from fresh water lake.</title>
        <authorList>
            <person name="Subhash Y."/>
            <person name="Ramana C."/>
        </authorList>
    </citation>
    <scope>NUCLEOTIDE SEQUENCE [LARGE SCALE GENOMIC DNA]</scope>
    <source>
        <strain evidence="1 2">JC280</strain>
    </source>
</reference>
<proteinExistence type="predicted"/>
<accession>A0A1C3EHK5</accession>
<keyword evidence="2" id="KW-1185">Reference proteome</keyword>
<gene>
    <name evidence="1" type="ORF">A6X21_20440</name>
</gene>